<evidence type="ECO:0000313" key="3">
    <source>
        <dbReference type="Proteomes" id="UP000800097"/>
    </source>
</evidence>
<sequence>MWRGERTVNSTTCMPGVTDTVFLQPMAKNSCSMTAHGPASPGPWQLGEVPGKPRHEKPSMHPAAAGSKHHEVPQTPWPASRIKLGRRRIISENSKAAGAKSPRAAAGT</sequence>
<dbReference type="EMBL" id="ML986531">
    <property type="protein sequence ID" value="KAF2271845.1"/>
    <property type="molecule type" value="Genomic_DNA"/>
</dbReference>
<proteinExistence type="predicted"/>
<dbReference type="RefSeq" id="XP_033649384.1">
    <property type="nucleotide sequence ID" value="XM_033802840.1"/>
</dbReference>
<evidence type="ECO:0000313" key="2">
    <source>
        <dbReference type="EMBL" id="KAF2271845.1"/>
    </source>
</evidence>
<accession>A0A6A6J5Y2</accession>
<protein>
    <submittedName>
        <fullName evidence="2">Uncharacterized protein</fullName>
    </submittedName>
</protein>
<dbReference type="Proteomes" id="UP000800097">
    <property type="component" value="Unassembled WGS sequence"/>
</dbReference>
<evidence type="ECO:0000256" key="1">
    <source>
        <dbReference type="SAM" id="MobiDB-lite"/>
    </source>
</evidence>
<dbReference type="AlphaFoldDB" id="A0A6A6J5Y2"/>
<feature type="compositionally biased region" description="Low complexity" evidence="1">
    <location>
        <begin position="94"/>
        <end position="108"/>
    </location>
</feature>
<name>A0A6A6J5Y2_WESOR</name>
<gene>
    <name evidence="2" type="ORF">EI97DRAFT_504642</name>
</gene>
<feature type="region of interest" description="Disordered" evidence="1">
    <location>
        <begin position="32"/>
        <end position="108"/>
    </location>
</feature>
<dbReference type="GeneID" id="54556015"/>
<organism evidence="2 3">
    <name type="scientific">Westerdykella ornata</name>
    <dbReference type="NCBI Taxonomy" id="318751"/>
    <lineage>
        <taxon>Eukaryota</taxon>
        <taxon>Fungi</taxon>
        <taxon>Dikarya</taxon>
        <taxon>Ascomycota</taxon>
        <taxon>Pezizomycotina</taxon>
        <taxon>Dothideomycetes</taxon>
        <taxon>Pleosporomycetidae</taxon>
        <taxon>Pleosporales</taxon>
        <taxon>Sporormiaceae</taxon>
        <taxon>Westerdykella</taxon>
    </lineage>
</organism>
<keyword evidence="3" id="KW-1185">Reference proteome</keyword>
<reference evidence="2" key="1">
    <citation type="journal article" date="2020" name="Stud. Mycol.">
        <title>101 Dothideomycetes genomes: a test case for predicting lifestyles and emergence of pathogens.</title>
        <authorList>
            <person name="Haridas S."/>
            <person name="Albert R."/>
            <person name="Binder M."/>
            <person name="Bloem J."/>
            <person name="Labutti K."/>
            <person name="Salamov A."/>
            <person name="Andreopoulos B."/>
            <person name="Baker S."/>
            <person name="Barry K."/>
            <person name="Bills G."/>
            <person name="Bluhm B."/>
            <person name="Cannon C."/>
            <person name="Castanera R."/>
            <person name="Culley D."/>
            <person name="Daum C."/>
            <person name="Ezra D."/>
            <person name="Gonzalez J."/>
            <person name="Henrissat B."/>
            <person name="Kuo A."/>
            <person name="Liang C."/>
            <person name="Lipzen A."/>
            <person name="Lutzoni F."/>
            <person name="Magnuson J."/>
            <person name="Mondo S."/>
            <person name="Nolan M."/>
            <person name="Ohm R."/>
            <person name="Pangilinan J."/>
            <person name="Park H.-J."/>
            <person name="Ramirez L."/>
            <person name="Alfaro M."/>
            <person name="Sun H."/>
            <person name="Tritt A."/>
            <person name="Yoshinaga Y."/>
            <person name="Zwiers L.-H."/>
            <person name="Turgeon B."/>
            <person name="Goodwin S."/>
            <person name="Spatafora J."/>
            <person name="Crous P."/>
            <person name="Grigoriev I."/>
        </authorList>
    </citation>
    <scope>NUCLEOTIDE SEQUENCE</scope>
    <source>
        <strain evidence="2">CBS 379.55</strain>
    </source>
</reference>